<organism evidence="2">
    <name type="scientific">marine sediment metagenome</name>
    <dbReference type="NCBI Taxonomy" id="412755"/>
    <lineage>
        <taxon>unclassified sequences</taxon>
        <taxon>metagenomes</taxon>
        <taxon>ecological metagenomes</taxon>
    </lineage>
</organism>
<dbReference type="Gene3D" id="1.10.10.10">
    <property type="entry name" value="Winged helix-like DNA-binding domain superfamily/Winged helix DNA-binding domain"/>
    <property type="match status" value="1"/>
</dbReference>
<feature type="compositionally biased region" description="Basic and acidic residues" evidence="1">
    <location>
        <begin position="82"/>
        <end position="91"/>
    </location>
</feature>
<evidence type="ECO:0000313" key="2">
    <source>
        <dbReference type="EMBL" id="GAJ02109.1"/>
    </source>
</evidence>
<dbReference type="InterPro" id="IPR036388">
    <property type="entry name" value="WH-like_DNA-bd_sf"/>
</dbReference>
<feature type="non-terminal residue" evidence="2">
    <location>
        <position position="192"/>
    </location>
</feature>
<reference evidence="2" key="1">
    <citation type="journal article" date="2014" name="Front. Microbiol.">
        <title>High frequency of phylogenetically diverse reductive dehalogenase-homologous genes in deep subseafloor sedimentary metagenomes.</title>
        <authorList>
            <person name="Kawai M."/>
            <person name="Futagami T."/>
            <person name="Toyoda A."/>
            <person name="Takaki Y."/>
            <person name="Nishi S."/>
            <person name="Hori S."/>
            <person name="Arai W."/>
            <person name="Tsubouchi T."/>
            <person name="Morono Y."/>
            <person name="Uchiyama I."/>
            <person name="Ito T."/>
            <person name="Fujiyama A."/>
            <person name="Inagaki F."/>
            <person name="Takami H."/>
        </authorList>
    </citation>
    <scope>NUCLEOTIDE SEQUENCE</scope>
    <source>
        <strain evidence="2">Expedition CK06-06</strain>
    </source>
</reference>
<protein>
    <submittedName>
        <fullName evidence="2">Uncharacterized protein</fullName>
    </submittedName>
</protein>
<accession>X1TA17</accession>
<dbReference type="InterPro" id="IPR036390">
    <property type="entry name" value="WH_DNA-bd_sf"/>
</dbReference>
<proteinExistence type="predicted"/>
<evidence type="ECO:0000256" key="1">
    <source>
        <dbReference type="SAM" id="MobiDB-lite"/>
    </source>
</evidence>
<name>X1TA17_9ZZZZ</name>
<dbReference type="AlphaFoldDB" id="X1TA17"/>
<feature type="region of interest" description="Disordered" evidence="1">
    <location>
        <begin position="67"/>
        <end position="101"/>
    </location>
</feature>
<comment type="caution">
    <text evidence="2">The sequence shown here is derived from an EMBL/GenBank/DDBJ whole genome shotgun (WGS) entry which is preliminary data.</text>
</comment>
<dbReference type="SUPFAM" id="SSF46785">
    <property type="entry name" value="Winged helix' DNA-binding domain"/>
    <property type="match status" value="1"/>
</dbReference>
<sequence length="192" mass="21254">MGKVERKVAILEVLSGASEPIRPSDVGEIIGETALNAGRYLSDMGKSGLVKKPDKKKSFYEITDKGREYLANPPEETEEEKPEGTTGERHGRAAQRISTEDITEEITEATVPSQADLFRAEGQRLGVGTRKGDIKLDAIVNYVERVANLDNLSSVWNALTEMGVANDVKKRWIKLYAQNLPGKEIPEELKEK</sequence>
<gene>
    <name evidence="2" type="ORF">S12H4_28195</name>
</gene>
<dbReference type="EMBL" id="BARW01016154">
    <property type="protein sequence ID" value="GAJ02109.1"/>
    <property type="molecule type" value="Genomic_DNA"/>
</dbReference>